<accession>A0A7S2U9L9</accession>
<dbReference type="NCBIfam" id="TIGR03296">
    <property type="entry name" value="M6dom_TIGR03296"/>
    <property type="match status" value="1"/>
</dbReference>
<keyword evidence="2" id="KW-0732">Signal</keyword>
<name>A0A7S2U9L9_9STRA</name>
<dbReference type="GO" id="GO:0006508">
    <property type="term" value="P:proteolysis"/>
    <property type="evidence" value="ECO:0007669"/>
    <property type="project" value="InterPro"/>
</dbReference>
<feature type="domain" description="Peptidase M6-like" evidence="3">
    <location>
        <begin position="237"/>
        <end position="424"/>
    </location>
</feature>
<organism evidence="4">
    <name type="scientific">Attheya septentrionalis</name>
    <dbReference type="NCBI Taxonomy" id="420275"/>
    <lineage>
        <taxon>Eukaryota</taxon>
        <taxon>Sar</taxon>
        <taxon>Stramenopiles</taxon>
        <taxon>Ochrophyta</taxon>
        <taxon>Bacillariophyta</taxon>
        <taxon>Coscinodiscophyceae</taxon>
        <taxon>Chaetocerotophycidae</taxon>
        <taxon>Chaetocerotales</taxon>
        <taxon>Attheyaceae</taxon>
        <taxon>Attheya</taxon>
    </lineage>
</organism>
<sequence length="847" mass="92393">MMRGVRGAPMGAAMMGLSCLLLLVMVKAQLMELPPGLFPTEPSPWPVQVTQPDGDNVELFVKGSPEATGIWLETAEEYTVVEEQDEGGQLWYSYAQLNNETGDVGSIPGCHPPSCTSANLKARHIPKRVIRGASRSARIRNCGLPCQTTRKHQVAAIDLHPILRARKQQQEELAKDPTNNSLRRRLATPSKMKNLVVLLKFNDHQGRSLPSVAAISKLMNGGGAKMYHNNVEIAPTGSIRDVYSWNSYGQFDLESTVYPWVVLPENEAYYAGGNSGFSGKVSEAIKHALDEMAWKYNLAQFDSTGDGFIDAITILHSGYGAEWNGATNRIWSHKWALMGGTHVADGKKVYEYHISPAIWSTSGSEIGRIGVIAHETGHFLGLPDLYDGSGGQGIGSWGLMGNSWGFDGSQLRPPYLSPWSKIFLGWMNPTEITSGSYNLEASFKSAQVFKVKQGYPNGEYLLIENRYAGGIESYNPGSGMVVWHIDESASDIDDAYPGNGWPGRHYRVAVVAADGQFDLEKGTNRGDVADLFRPNYVNSVGKSGFPNICRYDRSSCPHEINGISASGEKMSFTLNQGGPVTPKPTESPTKAPTAAPTPAGGLILSTPFTTDNYRNAGIMFDIEAQSGKSPYVFGISMNIDLTTDVKVHIYSMDGTHMDALSVPTMWDKKGEVLVTAAGAGKMTFVKIPEDKQFKVSHGSKTGIYVTLESASIVYSVGTGLNNVDASDLEVASDDFMILYQGTSISISGGSMEDKFGDIRFFKESYLPRKANVAMHYVGALCQEEKSTCNDGGDCCSGTCVKTTSKRRKRRRRRRRRRKRATSSARLLESEEDDEDLPQLVAATGTCS</sequence>
<proteinExistence type="predicted"/>
<feature type="signal peptide" evidence="2">
    <location>
        <begin position="1"/>
        <end position="28"/>
    </location>
</feature>
<dbReference type="SUPFAM" id="SSF55486">
    <property type="entry name" value="Metalloproteases ('zincins'), catalytic domain"/>
    <property type="match status" value="1"/>
</dbReference>
<evidence type="ECO:0000259" key="3">
    <source>
        <dbReference type="Pfam" id="PF05547"/>
    </source>
</evidence>
<dbReference type="PANTHER" id="PTHR41775">
    <property type="entry name" value="SECRETED PROTEIN-RELATED"/>
    <property type="match status" value="1"/>
</dbReference>
<evidence type="ECO:0000313" key="4">
    <source>
        <dbReference type="EMBL" id="CAD9812455.1"/>
    </source>
</evidence>
<dbReference type="Pfam" id="PF05547">
    <property type="entry name" value="Peptidase_M6"/>
    <property type="match status" value="1"/>
</dbReference>
<dbReference type="AlphaFoldDB" id="A0A7S2U9L9"/>
<dbReference type="InterPro" id="IPR008757">
    <property type="entry name" value="Peptidase_M6-like_domain"/>
</dbReference>
<feature type="chain" id="PRO_5031293310" description="Peptidase M6-like domain-containing protein" evidence="2">
    <location>
        <begin position="29"/>
        <end position="847"/>
    </location>
</feature>
<dbReference type="PROSITE" id="PS51257">
    <property type="entry name" value="PROKAR_LIPOPROTEIN"/>
    <property type="match status" value="1"/>
</dbReference>
<dbReference type="PANTHER" id="PTHR41775:SF1">
    <property type="entry name" value="PEPTIDASE M6-LIKE DOMAIN-CONTAINING PROTEIN"/>
    <property type="match status" value="1"/>
</dbReference>
<feature type="region of interest" description="Disordered" evidence="1">
    <location>
        <begin position="806"/>
        <end position="834"/>
    </location>
</feature>
<dbReference type="GO" id="GO:0008233">
    <property type="term" value="F:peptidase activity"/>
    <property type="evidence" value="ECO:0007669"/>
    <property type="project" value="InterPro"/>
</dbReference>
<reference evidence="4" key="1">
    <citation type="submission" date="2021-01" db="EMBL/GenBank/DDBJ databases">
        <authorList>
            <person name="Corre E."/>
            <person name="Pelletier E."/>
            <person name="Niang G."/>
            <person name="Scheremetjew M."/>
            <person name="Finn R."/>
            <person name="Kale V."/>
            <person name="Holt S."/>
            <person name="Cochrane G."/>
            <person name="Meng A."/>
            <person name="Brown T."/>
            <person name="Cohen L."/>
        </authorList>
    </citation>
    <scope>NUCLEOTIDE SEQUENCE</scope>
    <source>
        <strain evidence="4">CCMP2084</strain>
    </source>
</reference>
<protein>
    <recommendedName>
        <fullName evidence="3">Peptidase M6-like domain-containing protein</fullName>
    </recommendedName>
</protein>
<gene>
    <name evidence="4" type="ORF">ASEP1449_LOCUS4280</name>
</gene>
<feature type="region of interest" description="Disordered" evidence="1">
    <location>
        <begin position="574"/>
        <end position="601"/>
    </location>
</feature>
<evidence type="ECO:0000256" key="2">
    <source>
        <dbReference type="SAM" id="SignalP"/>
    </source>
</evidence>
<evidence type="ECO:0000256" key="1">
    <source>
        <dbReference type="SAM" id="MobiDB-lite"/>
    </source>
</evidence>
<feature type="compositionally biased region" description="Basic residues" evidence="1">
    <location>
        <begin position="806"/>
        <end position="820"/>
    </location>
</feature>
<feature type="compositionally biased region" description="Low complexity" evidence="1">
    <location>
        <begin position="583"/>
        <end position="599"/>
    </location>
</feature>
<dbReference type="EMBL" id="HBHQ01006361">
    <property type="protein sequence ID" value="CAD9812455.1"/>
    <property type="molecule type" value="Transcribed_RNA"/>
</dbReference>